<dbReference type="KEGG" id="ncon:LC1Nh_0649"/>
<gene>
    <name evidence="5" type="primary">nfnB</name>
    <name evidence="5" type="ORF">LC1Nh_0649</name>
</gene>
<keyword evidence="2" id="KW-0560">Oxidoreductase</keyword>
<dbReference type="PANTHER" id="PTHR43673">
    <property type="entry name" value="NAD(P)H NITROREDUCTASE YDGI-RELATED"/>
    <property type="match status" value="1"/>
</dbReference>
<feature type="domain" description="Nitroreductase" evidence="4">
    <location>
        <begin position="78"/>
        <end position="163"/>
    </location>
</feature>
<evidence type="ECO:0000313" key="5">
    <source>
        <dbReference type="EMBL" id="QGA80540.1"/>
    </source>
</evidence>
<evidence type="ECO:0000256" key="2">
    <source>
        <dbReference type="ARBA" id="ARBA00023002"/>
    </source>
</evidence>
<reference evidence="6" key="1">
    <citation type="submission" date="2019-05" db="EMBL/GenBank/DDBJ databases">
        <title>Candidatus Nanohalobium constans, a novel model system to study the DPANN nano-sized archaea: genomic and physiological characterization of a nanoarchaeon co-cultured with its chitinotrophic host.</title>
        <authorList>
            <person name="La Cono V."/>
            <person name="Arcadi E."/>
            <person name="Crisafi F."/>
            <person name="Denaro R."/>
            <person name="La Spada G."/>
            <person name="Messina E."/>
            <person name="Smedile F."/>
            <person name="Toshchakov S.V."/>
            <person name="Shevchenko M.A."/>
            <person name="Golyshin P.N."/>
            <person name="Golyshina O.V."/>
            <person name="Ferrer M."/>
            <person name="Rohde M."/>
            <person name="Mushegian A."/>
            <person name="Sorokin D.Y."/>
            <person name="Giuliano L."/>
            <person name="Yakimov M.M."/>
        </authorList>
    </citation>
    <scope>NUCLEOTIDE SEQUENCE [LARGE SCALE GENOMIC DNA]</scope>
    <source>
        <strain evidence="6">LC1Nh</strain>
    </source>
</reference>
<dbReference type="Gene3D" id="3.40.109.10">
    <property type="entry name" value="NADH Oxidase"/>
    <property type="match status" value="1"/>
</dbReference>
<dbReference type="OrthoDB" id="287850at2157"/>
<dbReference type="InterPro" id="IPR029479">
    <property type="entry name" value="Nitroreductase"/>
</dbReference>
<dbReference type="RefSeq" id="WP_153550280.1">
    <property type="nucleotide sequence ID" value="NZ_CP040089.1"/>
</dbReference>
<organism evidence="5 6">
    <name type="scientific">Candidatus Nanohalobium constans</name>
    <dbReference type="NCBI Taxonomy" id="2565781"/>
    <lineage>
        <taxon>Archaea</taxon>
        <taxon>Candidatus Nanohalarchaeota</taxon>
        <taxon>Candidatus Nanohalobia</taxon>
        <taxon>Candidatus Nanohalobiales</taxon>
        <taxon>Candidatus Nanohalobiaceae</taxon>
        <taxon>Candidatus Nanohalobium</taxon>
    </lineage>
</organism>
<dbReference type="GeneID" id="42365035"/>
<proteinExistence type="inferred from homology"/>
<dbReference type="GO" id="GO:0016491">
    <property type="term" value="F:oxidoreductase activity"/>
    <property type="evidence" value="ECO:0007669"/>
    <property type="project" value="UniProtKB-KW"/>
</dbReference>
<dbReference type="Pfam" id="PF00881">
    <property type="entry name" value="Nitroreductase"/>
    <property type="match status" value="2"/>
</dbReference>
<dbReference type="EMBL" id="CP040089">
    <property type="protein sequence ID" value="QGA80540.1"/>
    <property type="molecule type" value="Genomic_DNA"/>
</dbReference>
<dbReference type="PANTHER" id="PTHR43673:SF10">
    <property type="entry name" value="NADH DEHYDROGENASE_NAD(P)H NITROREDUCTASE XCC3605-RELATED"/>
    <property type="match status" value="1"/>
</dbReference>
<evidence type="ECO:0000259" key="4">
    <source>
        <dbReference type="Pfam" id="PF00881"/>
    </source>
</evidence>
<comment type="similarity">
    <text evidence="1">Belongs to the nitroreductase family.</text>
</comment>
<name>A0A5Q0UH48_9ARCH</name>
<keyword evidence="6" id="KW-1185">Reference proteome</keyword>
<dbReference type="AlphaFoldDB" id="A0A5Q0UH48"/>
<feature type="domain" description="Nitroreductase" evidence="4">
    <location>
        <begin position="24"/>
        <end position="64"/>
    </location>
</feature>
<sequence>MKELREDVEGKRNAEYEISPLFLNRYSPRALERDMNQEDLMALFEAARWAPSSYNNQSWRFMYATYEDQEWEDFCSLMNDFNRDWAEKGYALVVVASKTTFDHNGEESITHSFDTGAAWENLALEAARRDLVAHGMQGFDYKKAKEVLDIPEGFEVEAMVAIGSKGDESELPEDMRVEPNGRKDMDEIVAQGSFDF</sequence>
<evidence type="ECO:0000256" key="1">
    <source>
        <dbReference type="ARBA" id="ARBA00007118"/>
    </source>
</evidence>
<accession>A0A5Q0UH48</accession>
<evidence type="ECO:0000313" key="6">
    <source>
        <dbReference type="Proteomes" id="UP000377803"/>
    </source>
</evidence>
<dbReference type="InterPro" id="IPR000415">
    <property type="entry name" value="Nitroreductase-like"/>
</dbReference>
<dbReference type="Proteomes" id="UP000377803">
    <property type="component" value="Chromosome"/>
</dbReference>
<feature type="region of interest" description="Disordered" evidence="3">
    <location>
        <begin position="165"/>
        <end position="184"/>
    </location>
</feature>
<protein>
    <submittedName>
        <fullName evidence="5">Nitroreductase</fullName>
    </submittedName>
</protein>
<evidence type="ECO:0000256" key="3">
    <source>
        <dbReference type="SAM" id="MobiDB-lite"/>
    </source>
</evidence>
<dbReference type="SUPFAM" id="SSF55469">
    <property type="entry name" value="FMN-dependent nitroreductase-like"/>
    <property type="match status" value="1"/>
</dbReference>
<dbReference type="CDD" id="cd02138">
    <property type="entry name" value="TdsD-like"/>
    <property type="match status" value="1"/>
</dbReference>